<dbReference type="InterPro" id="IPR011659">
    <property type="entry name" value="WD40"/>
</dbReference>
<proteinExistence type="inferred from homology"/>
<dbReference type="InterPro" id="IPR029058">
    <property type="entry name" value="AB_hydrolase_fold"/>
</dbReference>
<evidence type="ECO:0000313" key="13">
    <source>
        <dbReference type="Proteomes" id="UP000519004"/>
    </source>
</evidence>
<accession>A0A7W8DDG5</accession>
<dbReference type="Pfam" id="PF07676">
    <property type="entry name" value="PD40"/>
    <property type="match status" value="3"/>
</dbReference>
<evidence type="ECO:0000256" key="8">
    <source>
        <dbReference type="ARBA" id="ARBA00032596"/>
    </source>
</evidence>
<evidence type="ECO:0000256" key="1">
    <source>
        <dbReference type="ARBA" id="ARBA00010040"/>
    </source>
</evidence>
<evidence type="ECO:0000259" key="11">
    <source>
        <dbReference type="Pfam" id="PF00326"/>
    </source>
</evidence>
<dbReference type="RefSeq" id="WP_183947690.1">
    <property type="nucleotide sequence ID" value="NZ_JACHHX010000005.1"/>
</dbReference>
<keyword evidence="12" id="KW-0031">Aminopeptidase</keyword>
<comment type="caution">
    <text evidence="12">The sequence shown here is derived from an EMBL/GenBank/DDBJ whole genome shotgun (WGS) entry which is preliminary data.</text>
</comment>
<dbReference type="Pfam" id="PF00326">
    <property type="entry name" value="Peptidase_S9"/>
    <property type="match status" value="1"/>
</dbReference>
<name>A0A7W8DDG5_9GAMM</name>
<evidence type="ECO:0000256" key="5">
    <source>
        <dbReference type="ARBA" id="ARBA00022825"/>
    </source>
</evidence>
<evidence type="ECO:0000256" key="3">
    <source>
        <dbReference type="ARBA" id="ARBA00022729"/>
    </source>
</evidence>
<keyword evidence="4" id="KW-0378">Hydrolase</keyword>
<dbReference type="InterPro" id="IPR001375">
    <property type="entry name" value="Peptidase_S9_cat"/>
</dbReference>
<dbReference type="InterPro" id="IPR011042">
    <property type="entry name" value="6-blade_b-propeller_TolB-like"/>
</dbReference>
<keyword evidence="2" id="KW-0645">Protease</keyword>
<dbReference type="Gene3D" id="2.120.10.30">
    <property type="entry name" value="TolB, C-terminal domain"/>
    <property type="match status" value="3"/>
</dbReference>
<evidence type="ECO:0000256" key="10">
    <source>
        <dbReference type="SAM" id="SignalP"/>
    </source>
</evidence>
<dbReference type="EMBL" id="JACHHX010000005">
    <property type="protein sequence ID" value="MBB5015121.1"/>
    <property type="molecule type" value="Genomic_DNA"/>
</dbReference>
<keyword evidence="5" id="KW-0720">Serine protease</keyword>
<sequence>MLRASILALVLFAPALASVPVQAQEKRPLTAETMWELKRLGPPALSPDGRHAVVAVVTNDRAKDQPSSRLWLHDRRDGSWRPLTAEGINSSNPVWSPDGTRIAFESRRGDDEANQIYVLPLAGGEAQRLTRVPTGVSAVRWFPDGRSLAFISRVWAELDGWEAQGRRLKERKDSKVSGRAWDRAPVRHWDRWLDDRENHLFRVAAEGGEAQAITLGRGVKLPDQDPGLGHYDISPDGREIALVMNTDPTGVRPNPDLFVLPLDGGEPRNLTADNPAPDFGPRYSPDGRWLAWSKQSIPGFYADRAVLHLIDRRSGQVRALTADFDRSVSNPVWAGDGRSVVVSVDDAGTNRLYRIDVPGGRITAITAATSFTAPALSRDGRVLVALNESFVQPPTLVSVDPRDGRVGKLSAFNDELLATIDFGSYESVTYEGANGVPIQMWINYPPGFDRSRQYPLYLLLHGGPHNAITDGFHWRWNAQVFSGWGYVTAWHNFHGSSGFGQEFADSITADWATLPYADTIKAAQWLAAQPYIDAERMAAGGASYGGYLASLLLGREHPFKTIVAHAAVYNLYGQYAADFGASRNRHGEFWEDRSRFEATSPHYAAGNFDTPTLVIHGEIDYRVPINHGVELFNTLQNRGVRSRFVHYPDENHWILKHNNSIHWYGEKQAWLAEFLGGARPEGTP</sequence>
<evidence type="ECO:0000256" key="9">
    <source>
        <dbReference type="ARBA" id="ARBA00045885"/>
    </source>
</evidence>
<dbReference type="PANTHER" id="PTHR42776">
    <property type="entry name" value="SERINE PEPTIDASE S9 FAMILY MEMBER"/>
    <property type="match status" value="1"/>
</dbReference>
<feature type="chain" id="PRO_5031456188" description="Acyl-peptide hydrolase" evidence="10">
    <location>
        <begin position="24"/>
        <end position="684"/>
    </location>
</feature>
<evidence type="ECO:0000256" key="2">
    <source>
        <dbReference type="ARBA" id="ARBA00022670"/>
    </source>
</evidence>
<dbReference type="AlphaFoldDB" id="A0A7W8DDG5"/>
<gene>
    <name evidence="12" type="ORF">HNQ58_001002</name>
</gene>
<reference evidence="12 13" key="1">
    <citation type="submission" date="2020-08" db="EMBL/GenBank/DDBJ databases">
        <title>Genomic Encyclopedia of Type Strains, Phase IV (KMG-IV): sequencing the most valuable type-strain genomes for metagenomic binning, comparative biology and taxonomic classification.</title>
        <authorList>
            <person name="Goeker M."/>
        </authorList>
    </citation>
    <scope>NUCLEOTIDE SEQUENCE [LARGE SCALE GENOMIC DNA]</scope>
    <source>
        <strain evidence="12 13">DSM 25897</strain>
    </source>
</reference>
<dbReference type="PROSITE" id="PS00708">
    <property type="entry name" value="PRO_ENDOPEP_SER"/>
    <property type="match status" value="1"/>
</dbReference>
<dbReference type="Proteomes" id="UP000519004">
    <property type="component" value="Unassembled WGS sequence"/>
</dbReference>
<comment type="similarity">
    <text evidence="1">Belongs to the peptidase S9C family.</text>
</comment>
<dbReference type="FunFam" id="3.40.50.1820:FF:000028">
    <property type="entry name" value="S9 family peptidase"/>
    <property type="match status" value="1"/>
</dbReference>
<feature type="signal peptide" evidence="10">
    <location>
        <begin position="1"/>
        <end position="23"/>
    </location>
</feature>
<keyword evidence="3 10" id="KW-0732">Signal</keyword>
<keyword evidence="6" id="KW-0007">Acetylation</keyword>
<dbReference type="PANTHER" id="PTHR42776:SF13">
    <property type="entry name" value="DIPEPTIDYL-PEPTIDASE 5"/>
    <property type="match status" value="1"/>
</dbReference>
<dbReference type="GO" id="GO:0004177">
    <property type="term" value="F:aminopeptidase activity"/>
    <property type="evidence" value="ECO:0007669"/>
    <property type="project" value="UniProtKB-KW"/>
</dbReference>
<evidence type="ECO:0000256" key="6">
    <source>
        <dbReference type="ARBA" id="ARBA00022990"/>
    </source>
</evidence>
<dbReference type="Gene3D" id="3.40.50.1820">
    <property type="entry name" value="alpha/beta hydrolase"/>
    <property type="match status" value="1"/>
</dbReference>
<dbReference type="GO" id="GO:0004252">
    <property type="term" value="F:serine-type endopeptidase activity"/>
    <property type="evidence" value="ECO:0007669"/>
    <property type="project" value="InterPro"/>
</dbReference>
<dbReference type="GO" id="GO:0006508">
    <property type="term" value="P:proteolysis"/>
    <property type="evidence" value="ECO:0007669"/>
    <property type="project" value="UniProtKB-KW"/>
</dbReference>
<dbReference type="SUPFAM" id="SSF53474">
    <property type="entry name" value="alpha/beta-Hydrolases"/>
    <property type="match status" value="1"/>
</dbReference>
<evidence type="ECO:0000313" key="12">
    <source>
        <dbReference type="EMBL" id="MBB5015121.1"/>
    </source>
</evidence>
<keyword evidence="13" id="KW-1185">Reference proteome</keyword>
<comment type="function">
    <text evidence="9">This enzyme catalyzes the hydrolysis of the N-terminal peptide bond of an N-acetylated peptide to generate an N-acetylated amino acid and a peptide with a free N-terminus. It preferentially cleaves off Ac-Ala, Ac-Met and Ac-Ser. Also, involved in the degradation of oxidized and glycated proteins.</text>
</comment>
<evidence type="ECO:0000256" key="4">
    <source>
        <dbReference type="ARBA" id="ARBA00022801"/>
    </source>
</evidence>
<dbReference type="SUPFAM" id="SSF82171">
    <property type="entry name" value="DPP6 N-terminal domain-like"/>
    <property type="match status" value="1"/>
</dbReference>
<evidence type="ECO:0000256" key="7">
    <source>
        <dbReference type="ARBA" id="ARBA00032284"/>
    </source>
</evidence>
<organism evidence="12 13">
    <name type="scientific">Rehaibacterium terrae</name>
    <dbReference type="NCBI Taxonomy" id="1341696"/>
    <lineage>
        <taxon>Bacteria</taxon>
        <taxon>Pseudomonadati</taxon>
        <taxon>Pseudomonadota</taxon>
        <taxon>Gammaproteobacteria</taxon>
        <taxon>Lysobacterales</taxon>
        <taxon>Lysobacteraceae</taxon>
        <taxon>Rehaibacterium</taxon>
    </lineage>
</organism>
<protein>
    <recommendedName>
        <fullName evidence="8">Acyl-peptide hydrolase</fullName>
    </recommendedName>
    <alternativeName>
        <fullName evidence="7">Acylaminoacyl-peptidase</fullName>
    </alternativeName>
</protein>
<dbReference type="InterPro" id="IPR002471">
    <property type="entry name" value="Pept_S9_AS"/>
</dbReference>
<feature type="domain" description="Peptidase S9 prolyl oligopeptidase catalytic" evidence="11">
    <location>
        <begin position="473"/>
        <end position="676"/>
    </location>
</feature>